<dbReference type="AlphaFoldDB" id="A0A4U6U3M2"/>
<sequence>MSSLPPTLLSAGAGAGQPLSRSTSCFVAKPGRGFLVLRIDGYSWTKALPGGERITSDVFTVGGRQWCVDYYPNGADASADESDAIALYLRLVGYQYQQQKERVRAQYKFSLFDLAGNAAYELPAETGTFTLTRPTALLPGQDYGFAVAPISGGQAAAAEDELERRRDSLLKEDCLAVRCDVGVTEVAPLSVVPKPSMPPPPIMPRHDYGYHYGGYPEFNDDGAPSVWDGSRECKRSHQEPPPDDKEYIRRCLAAKRRGD</sequence>
<dbReference type="Gene3D" id="2.60.210.10">
    <property type="entry name" value="Apoptosis, Tumor Necrosis Factor Receptor Associated Protein 2, Chain A"/>
    <property type="match status" value="1"/>
</dbReference>
<dbReference type="SUPFAM" id="SSF49599">
    <property type="entry name" value="TRAF domain-like"/>
    <property type="match status" value="1"/>
</dbReference>
<feature type="domain" description="MATH" evidence="2">
    <location>
        <begin position="32"/>
        <end position="181"/>
    </location>
</feature>
<dbReference type="PANTHER" id="PTHR26379">
    <property type="entry name" value="BTB/POZ AND MATH DOMAIN-CONTAINING PROTEIN 1"/>
    <property type="match status" value="1"/>
</dbReference>
<dbReference type="Gramene" id="TKW08895">
    <property type="protein sequence ID" value="TKW08895"/>
    <property type="gene ID" value="SEVIR_6G055300v2"/>
</dbReference>
<feature type="region of interest" description="Disordered" evidence="1">
    <location>
        <begin position="221"/>
        <end position="245"/>
    </location>
</feature>
<evidence type="ECO:0000256" key="1">
    <source>
        <dbReference type="SAM" id="MobiDB-lite"/>
    </source>
</evidence>
<dbReference type="InterPro" id="IPR002083">
    <property type="entry name" value="MATH/TRAF_dom"/>
</dbReference>
<feature type="compositionally biased region" description="Basic and acidic residues" evidence="1">
    <location>
        <begin position="229"/>
        <end position="245"/>
    </location>
</feature>
<evidence type="ECO:0000313" key="4">
    <source>
        <dbReference type="Proteomes" id="UP000298652"/>
    </source>
</evidence>
<proteinExistence type="predicted"/>
<dbReference type="Proteomes" id="UP000298652">
    <property type="component" value="Chromosome 6"/>
</dbReference>
<accession>A0A4U6U3M2</accession>
<protein>
    <recommendedName>
        <fullName evidence="2">MATH domain-containing protein</fullName>
    </recommendedName>
</protein>
<keyword evidence="4" id="KW-1185">Reference proteome</keyword>
<organism evidence="3 4">
    <name type="scientific">Setaria viridis</name>
    <name type="common">Green bristlegrass</name>
    <name type="synonym">Setaria italica subsp. viridis</name>
    <dbReference type="NCBI Taxonomy" id="4556"/>
    <lineage>
        <taxon>Eukaryota</taxon>
        <taxon>Viridiplantae</taxon>
        <taxon>Streptophyta</taxon>
        <taxon>Embryophyta</taxon>
        <taxon>Tracheophyta</taxon>
        <taxon>Spermatophyta</taxon>
        <taxon>Magnoliopsida</taxon>
        <taxon>Liliopsida</taxon>
        <taxon>Poales</taxon>
        <taxon>Poaceae</taxon>
        <taxon>PACMAD clade</taxon>
        <taxon>Panicoideae</taxon>
        <taxon>Panicodae</taxon>
        <taxon>Paniceae</taxon>
        <taxon>Cenchrinae</taxon>
        <taxon>Setaria</taxon>
    </lineage>
</organism>
<dbReference type="Pfam" id="PF22486">
    <property type="entry name" value="MATH_2"/>
    <property type="match status" value="1"/>
</dbReference>
<evidence type="ECO:0000313" key="3">
    <source>
        <dbReference type="EMBL" id="TKW08895.1"/>
    </source>
</evidence>
<dbReference type="GO" id="GO:0016567">
    <property type="term" value="P:protein ubiquitination"/>
    <property type="evidence" value="ECO:0007669"/>
    <property type="project" value="InterPro"/>
</dbReference>
<evidence type="ECO:0000259" key="2">
    <source>
        <dbReference type="PROSITE" id="PS50144"/>
    </source>
</evidence>
<name>A0A4U6U3M2_SETVI</name>
<dbReference type="CDD" id="cd00121">
    <property type="entry name" value="MATH"/>
    <property type="match status" value="1"/>
</dbReference>
<dbReference type="OMA" id="IMPRHDY"/>
<reference evidence="3" key="1">
    <citation type="submission" date="2019-03" db="EMBL/GenBank/DDBJ databases">
        <title>WGS assembly of Setaria viridis.</title>
        <authorList>
            <person name="Huang P."/>
            <person name="Jenkins J."/>
            <person name="Grimwood J."/>
            <person name="Barry K."/>
            <person name="Healey A."/>
            <person name="Mamidi S."/>
            <person name="Sreedasyam A."/>
            <person name="Shu S."/>
            <person name="Feldman M."/>
            <person name="Wu J."/>
            <person name="Yu Y."/>
            <person name="Chen C."/>
            <person name="Johnson J."/>
            <person name="Rokhsar D."/>
            <person name="Baxter I."/>
            <person name="Schmutz J."/>
            <person name="Brutnell T."/>
            <person name="Kellogg E."/>
        </authorList>
    </citation>
    <scope>NUCLEOTIDE SEQUENCE [LARGE SCALE GENOMIC DNA]</scope>
</reference>
<dbReference type="InterPro" id="IPR008974">
    <property type="entry name" value="TRAF-like"/>
</dbReference>
<gene>
    <name evidence="3" type="ORF">SEVIR_6G055300v2</name>
</gene>
<dbReference type="EMBL" id="CM016557">
    <property type="protein sequence ID" value="TKW08895.1"/>
    <property type="molecule type" value="Genomic_DNA"/>
</dbReference>
<dbReference type="PROSITE" id="PS50144">
    <property type="entry name" value="MATH"/>
    <property type="match status" value="1"/>
</dbReference>
<dbReference type="InterPro" id="IPR045005">
    <property type="entry name" value="BPM1-6"/>
</dbReference>
<dbReference type="PANTHER" id="PTHR26379:SF282">
    <property type="entry name" value="OS04G0433000 PROTEIN"/>
    <property type="match status" value="1"/>
</dbReference>